<feature type="domain" description="Glycosyltransferase 2-like" evidence="2">
    <location>
        <begin position="5"/>
        <end position="141"/>
    </location>
</feature>
<dbReference type="GO" id="GO:0016740">
    <property type="term" value="F:transferase activity"/>
    <property type="evidence" value="ECO:0007669"/>
    <property type="project" value="UniProtKB-KW"/>
</dbReference>
<dbReference type="PANTHER" id="PTHR43630:SF2">
    <property type="entry name" value="GLYCOSYLTRANSFERASE"/>
    <property type="match status" value="1"/>
</dbReference>
<name>A0A090BUH7_9GAMM</name>
<dbReference type="Pfam" id="PF00535">
    <property type="entry name" value="Glycos_transf_2"/>
    <property type="match status" value="1"/>
</dbReference>
<dbReference type="STRING" id="40754.THII_0829"/>
<dbReference type="OrthoDB" id="9815923at2"/>
<dbReference type="Gene3D" id="3.90.550.10">
    <property type="entry name" value="Spore Coat Polysaccharide Biosynthesis Protein SpsA, Chain A"/>
    <property type="match status" value="1"/>
</dbReference>
<evidence type="ECO:0000256" key="1">
    <source>
        <dbReference type="ARBA" id="ARBA00038494"/>
    </source>
</evidence>
<sequence length="259" mass="29754">MSRLSVIIITHNEEHQIGECLASVSWCDEIIVVDSGSTDNTVTQCRQFTHNIFIQDDWQGFGVQKNRALAKATGEWVLSIDADERISTALQQEIKQAITHPTTSAFRIPRQSYYCGRWIKHSGWSSDYVIRLFRRQCAHFTNDLIHEKVQVLSGKVNTLTTPLLHYSFTSVEEVLEKINRYSSLNAQLHYEQGKRATLTQAIGHGLWAFVRTYLLQAGFLDGAEGFMLAVSNAEGTYYRYLKLMYLQKYVKNQRYSDNL</sequence>
<comment type="similarity">
    <text evidence="1">Belongs to the glycosyltransferase 2 family. WaaE/KdtX subfamily.</text>
</comment>
<evidence type="ECO:0000313" key="3">
    <source>
        <dbReference type="EMBL" id="BAP55126.1"/>
    </source>
</evidence>
<keyword evidence="3" id="KW-0808">Transferase</keyword>
<reference evidence="3 4" key="1">
    <citation type="journal article" date="2014" name="ISME J.">
        <title>Ecophysiology of Thioploca ingrica as revealed by the complete genome sequence supplemented with proteomic evidence.</title>
        <authorList>
            <person name="Kojima H."/>
            <person name="Ogura Y."/>
            <person name="Yamamoto N."/>
            <person name="Togashi T."/>
            <person name="Mori H."/>
            <person name="Watanabe T."/>
            <person name="Nemoto F."/>
            <person name="Kurokawa K."/>
            <person name="Hayashi T."/>
            <person name="Fukui M."/>
        </authorList>
    </citation>
    <scope>NUCLEOTIDE SEQUENCE [LARGE SCALE GENOMIC DNA]</scope>
</reference>
<dbReference type="KEGG" id="tig:THII_0829"/>
<dbReference type="HOGENOM" id="CLU_065962_1_0_6"/>
<keyword evidence="4" id="KW-1185">Reference proteome</keyword>
<dbReference type="CDD" id="cd02511">
    <property type="entry name" value="Beta4Glucosyltransferase"/>
    <property type="match status" value="1"/>
</dbReference>
<dbReference type="InterPro" id="IPR001173">
    <property type="entry name" value="Glyco_trans_2-like"/>
</dbReference>
<proteinExistence type="inferred from homology"/>
<accession>A0A090BUH7</accession>
<dbReference type="PANTHER" id="PTHR43630">
    <property type="entry name" value="POLY-BETA-1,6-N-ACETYL-D-GLUCOSAMINE SYNTHASE"/>
    <property type="match status" value="1"/>
</dbReference>
<dbReference type="EMBL" id="AP014633">
    <property type="protein sequence ID" value="BAP55126.1"/>
    <property type="molecule type" value="Genomic_DNA"/>
</dbReference>
<gene>
    <name evidence="3" type="ORF">THII_0829</name>
</gene>
<dbReference type="SUPFAM" id="SSF53448">
    <property type="entry name" value="Nucleotide-diphospho-sugar transferases"/>
    <property type="match status" value="1"/>
</dbReference>
<dbReference type="Proteomes" id="UP000031623">
    <property type="component" value="Chromosome"/>
</dbReference>
<dbReference type="AlphaFoldDB" id="A0A090BUH7"/>
<dbReference type="InterPro" id="IPR029044">
    <property type="entry name" value="Nucleotide-diphossugar_trans"/>
</dbReference>
<evidence type="ECO:0000313" key="4">
    <source>
        <dbReference type="Proteomes" id="UP000031623"/>
    </source>
</evidence>
<organism evidence="3 4">
    <name type="scientific">Thioploca ingrica</name>
    <dbReference type="NCBI Taxonomy" id="40754"/>
    <lineage>
        <taxon>Bacteria</taxon>
        <taxon>Pseudomonadati</taxon>
        <taxon>Pseudomonadota</taxon>
        <taxon>Gammaproteobacteria</taxon>
        <taxon>Thiotrichales</taxon>
        <taxon>Thiotrichaceae</taxon>
        <taxon>Thioploca</taxon>
    </lineage>
</organism>
<evidence type="ECO:0000259" key="2">
    <source>
        <dbReference type="Pfam" id="PF00535"/>
    </source>
</evidence>
<protein>
    <submittedName>
        <fullName evidence="3">Lipopolysaccharide core biosynthesis glycosyltransferase</fullName>
    </submittedName>
</protein>